<keyword evidence="8" id="KW-1185">Reference proteome</keyword>
<dbReference type="CDD" id="cd06662">
    <property type="entry name" value="SURF1"/>
    <property type="match status" value="1"/>
</dbReference>
<dbReference type="PANTHER" id="PTHR23427">
    <property type="entry name" value="SURFEIT LOCUS PROTEIN"/>
    <property type="match status" value="1"/>
</dbReference>
<keyword evidence="3 6" id="KW-0812">Transmembrane</keyword>
<dbReference type="AlphaFoldDB" id="A0A2Z2NW52"/>
<dbReference type="InterPro" id="IPR002994">
    <property type="entry name" value="Surf1/Shy1"/>
</dbReference>
<evidence type="ECO:0000313" key="7">
    <source>
        <dbReference type="EMBL" id="ASJ75686.1"/>
    </source>
</evidence>
<dbReference type="KEGG" id="gai:IMCC3135_28170"/>
<reference evidence="7 8" key="1">
    <citation type="submission" date="2016-12" db="EMBL/GenBank/DDBJ databases">
        <authorList>
            <person name="Song W.-J."/>
            <person name="Kurnit D.M."/>
        </authorList>
    </citation>
    <scope>NUCLEOTIDE SEQUENCE [LARGE SCALE GENOMIC DNA]</scope>
    <source>
        <strain evidence="7 8">IMCC3135</strain>
    </source>
</reference>
<dbReference type="InterPro" id="IPR045214">
    <property type="entry name" value="Surf1/Surf4"/>
</dbReference>
<comment type="subcellular location">
    <subcellularLocation>
        <location evidence="6">Cell membrane</location>
        <topology evidence="6">Multi-pass membrane protein</topology>
    </subcellularLocation>
    <subcellularLocation>
        <location evidence="1">Membrane</location>
    </subcellularLocation>
</comment>
<dbReference type="Proteomes" id="UP000250079">
    <property type="component" value="Chromosome"/>
</dbReference>
<sequence>MLLLLVSLAVLFSGLGSWQLHRLAWKQELIATVDARIHAESVPVPDSADWNDMKVEELVYQRIYLAGVFDHAAEVQSLAVTELGSGYWVMTPLLLDAGGTVLINRGFVPQAMREPAMRLTPEPVGRVEITGLLRLSEPVGGFLRKNAPEAGRWYSRDTAAIAQTMKLAGPIAPFFVDVESRDDASDIDAATENAGIFENTVDWAEEFPRAGLTVVAFRNTHLVYALTWFALAALSLFGLILLLKDWRKADSSVQSEPG</sequence>
<dbReference type="OrthoDB" id="6079986at2"/>
<gene>
    <name evidence="7" type="ORF">IMCC3135_28170</name>
</gene>
<keyword evidence="5 6" id="KW-0472">Membrane</keyword>
<comment type="caution">
    <text evidence="6">Lacks conserved residue(s) required for the propagation of feature annotation.</text>
</comment>
<name>A0A2Z2NW52_9GAMM</name>
<evidence type="ECO:0000256" key="3">
    <source>
        <dbReference type="ARBA" id="ARBA00022692"/>
    </source>
</evidence>
<feature type="transmembrane region" description="Helical" evidence="6">
    <location>
        <begin position="222"/>
        <end position="243"/>
    </location>
</feature>
<dbReference type="Pfam" id="PF02104">
    <property type="entry name" value="SURF1"/>
    <property type="match status" value="1"/>
</dbReference>
<protein>
    <recommendedName>
        <fullName evidence="6">SURF1-like protein</fullName>
    </recommendedName>
</protein>
<dbReference type="PANTHER" id="PTHR23427:SF2">
    <property type="entry name" value="SURFEIT LOCUS PROTEIN 1"/>
    <property type="match status" value="1"/>
</dbReference>
<organism evidence="7 8">
    <name type="scientific">Granulosicoccus antarcticus IMCC3135</name>
    <dbReference type="NCBI Taxonomy" id="1192854"/>
    <lineage>
        <taxon>Bacteria</taxon>
        <taxon>Pseudomonadati</taxon>
        <taxon>Pseudomonadota</taxon>
        <taxon>Gammaproteobacteria</taxon>
        <taxon>Chromatiales</taxon>
        <taxon>Granulosicoccaceae</taxon>
        <taxon>Granulosicoccus</taxon>
    </lineage>
</organism>
<evidence type="ECO:0000256" key="1">
    <source>
        <dbReference type="ARBA" id="ARBA00004370"/>
    </source>
</evidence>
<keyword evidence="6" id="KW-1003">Cell membrane</keyword>
<proteinExistence type="inferred from homology"/>
<dbReference type="PROSITE" id="PS50895">
    <property type="entry name" value="SURF1"/>
    <property type="match status" value="1"/>
</dbReference>
<evidence type="ECO:0000256" key="4">
    <source>
        <dbReference type="ARBA" id="ARBA00022989"/>
    </source>
</evidence>
<evidence type="ECO:0000256" key="2">
    <source>
        <dbReference type="ARBA" id="ARBA00007165"/>
    </source>
</evidence>
<evidence type="ECO:0000256" key="6">
    <source>
        <dbReference type="RuleBase" id="RU363076"/>
    </source>
</evidence>
<dbReference type="EMBL" id="CP018632">
    <property type="protein sequence ID" value="ASJ75686.1"/>
    <property type="molecule type" value="Genomic_DNA"/>
</dbReference>
<comment type="similarity">
    <text evidence="2 6">Belongs to the SURF1 family.</text>
</comment>
<evidence type="ECO:0000256" key="5">
    <source>
        <dbReference type="ARBA" id="ARBA00023136"/>
    </source>
</evidence>
<keyword evidence="4 6" id="KW-1133">Transmembrane helix</keyword>
<dbReference type="GO" id="GO:0005886">
    <property type="term" value="C:plasma membrane"/>
    <property type="evidence" value="ECO:0007669"/>
    <property type="project" value="UniProtKB-SubCell"/>
</dbReference>
<accession>A0A2Z2NW52</accession>
<evidence type="ECO:0000313" key="8">
    <source>
        <dbReference type="Proteomes" id="UP000250079"/>
    </source>
</evidence>